<evidence type="ECO:0000256" key="2">
    <source>
        <dbReference type="SAM" id="SignalP"/>
    </source>
</evidence>
<gene>
    <name evidence="3" type="ORF">H8K52_08170</name>
</gene>
<feature type="compositionally biased region" description="Polar residues" evidence="1">
    <location>
        <begin position="32"/>
        <end position="43"/>
    </location>
</feature>
<protein>
    <recommendedName>
        <fullName evidence="5">Secreted protein</fullName>
    </recommendedName>
</protein>
<dbReference type="EMBL" id="JACOFW010000007">
    <property type="protein sequence ID" value="MBC3807317.1"/>
    <property type="molecule type" value="Genomic_DNA"/>
</dbReference>
<keyword evidence="4" id="KW-1185">Reference proteome</keyword>
<organism evidence="3 4">
    <name type="scientific">Undibacterium seohonense</name>
    <dbReference type="NCBI Taxonomy" id="1344950"/>
    <lineage>
        <taxon>Bacteria</taxon>
        <taxon>Pseudomonadati</taxon>
        <taxon>Pseudomonadota</taxon>
        <taxon>Betaproteobacteria</taxon>
        <taxon>Burkholderiales</taxon>
        <taxon>Oxalobacteraceae</taxon>
        <taxon>Undibacterium</taxon>
    </lineage>
</organism>
<comment type="caution">
    <text evidence="3">The sequence shown here is derived from an EMBL/GenBank/DDBJ whole genome shotgun (WGS) entry which is preliminary data.</text>
</comment>
<keyword evidence="2" id="KW-0732">Signal</keyword>
<proteinExistence type="predicted"/>
<feature type="signal peptide" evidence="2">
    <location>
        <begin position="1"/>
        <end position="21"/>
    </location>
</feature>
<evidence type="ECO:0000313" key="3">
    <source>
        <dbReference type="EMBL" id="MBC3807317.1"/>
    </source>
</evidence>
<accession>A0ABR6X318</accession>
<reference evidence="3 4" key="1">
    <citation type="submission" date="2020-08" db="EMBL/GenBank/DDBJ databases">
        <title>Novel species isolated from subtropical streams in China.</title>
        <authorList>
            <person name="Lu H."/>
        </authorList>
    </citation>
    <scope>NUCLEOTIDE SEQUENCE [LARGE SCALE GENOMIC DNA]</scope>
    <source>
        <strain evidence="3 4">KACC 16656</strain>
    </source>
</reference>
<evidence type="ECO:0000313" key="4">
    <source>
        <dbReference type="Proteomes" id="UP000648257"/>
    </source>
</evidence>
<dbReference type="Proteomes" id="UP000648257">
    <property type="component" value="Unassembled WGS sequence"/>
</dbReference>
<evidence type="ECO:0000256" key="1">
    <source>
        <dbReference type="SAM" id="MobiDB-lite"/>
    </source>
</evidence>
<name>A0ABR6X318_9BURK</name>
<dbReference type="RefSeq" id="WP_186922408.1">
    <property type="nucleotide sequence ID" value="NZ_JACOFW010000007.1"/>
</dbReference>
<sequence>MNTKQFSLGIALLAVAGIAYSQEFVVTQTQTNNQASCQENCPSEGQGGQNAMQIDRSGMDKASVHLQVLQQTSQKFAEPSNNKKNNDDKKAPNKPQDNS</sequence>
<feature type="chain" id="PRO_5046504554" description="Secreted protein" evidence="2">
    <location>
        <begin position="22"/>
        <end position="99"/>
    </location>
</feature>
<feature type="region of interest" description="Disordered" evidence="1">
    <location>
        <begin position="32"/>
        <end position="99"/>
    </location>
</feature>
<evidence type="ECO:0008006" key="5">
    <source>
        <dbReference type="Google" id="ProtNLM"/>
    </source>
</evidence>